<feature type="compositionally biased region" description="Low complexity" evidence="1">
    <location>
        <begin position="245"/>
        <end position="255"/>
    </location>
</feature>
<evidence type="ECO:0000313" key="2">
    <source>
        <dbReference type="EMBL" id="KAK8086671.1"/>
    </source>
</evidence>
<proteinExistence type="predicted"/>
<evidence type="ECO:0000256" key="1">
    <source>
        <dbReference type="SAM" id="MobiDB-lite"/>
    </source>
</evidence>
<organism evidence="2 3">
    <name type="scientific">Apiospora phragmitis</name>
    <dbReference type="NCBI Taxonomy" id="2905665"/>
    <lineage>
        <taxon>Eukaryota</taxon>
        <taxon>Fungi</taxon>
        <taxon>Dikarya</taxon>
        <taxon>Ascomycota</taxon>
        <taxon>Pezizomycotina</taxon>
        <taxon>Sordariomycetes</taxon>
        <taxon>Xylariomycetidae</taxon>
        <taxon>Amphisphaeriales</taxon>
        <taxon>Apiosporaceae</taxon>
        <taxon>Apiospora</taxon>
    </lineage>
</organism>
<gene>
    <name evidence="2" type="ORF">PG994_001645</name>
</gene>
<dbReference type="Proteomes" id="UP001480595">
    <property type="component" value="Unassembled WGS sequence"/>
</dbReference>
<accession>A0ABR1WU41</accession>
<comment type="caution">
    <text evidence="2">The sequence shown here is derived from an EMBL/GenBank/DDBJ whole genome shotgun (WGS) entry which is preliminary data.</text>
</comment>
<protein>
    <submittedName>
        <fullName evidence="2">Uncharacterized protein</fullName>
    </submittedName>
</protein>
<reference evidence="2 3" key="1">
    <citation type="submission" date="2023-01" db="EMBL/GenBank/DDBJ databases">
        <title>Analysis of 21 Apiospora genomes using comparative genomics revels a genus with tremendous synthesis potential of carbohydrate active enzymes and secondary metabolites.</title>
        <authorList>
            <person name="Sorensen T."/>
        </authorList>
    </citation>
    <scope>NUCLEOTIDE SEQUENCE [LARGE SCALE GENOMIC DNA]</scope>
    <source>
        <strain evidence="2 3">CBS 135458</strain>
    </source>
</reference>
<feature type="compositionally biased region" description="Low complexity" evidence="1">
    <location>
        <begin position="262"/>
        <end position="273"/>
    </location>
</feature>
<sequence>MNSTAVESLCSSTTLVASQNIASSAASTTTTTTTTITTTSPSPPTPTISSTTTIITNETSWQRRDVACLKTQEELETECQEVVLGQDLYGGATGHPCIIMDLAPDGRHALVTTVSSFRSGPHNGYLPPWKHHWHQGKEPDRFRSFAGTERYGYGPTGRDFLHLEGGRRFPKSRTAWIYAGWVHLVPVRALRHFNAAERGLRLEMQSWIDLYGHQCAMTPMNIDLFNDAKLTPSIYHPKSPQIPLAGSSATTTTGTPESHLGSSPPSASASPSSPHHHHHHQQQQQQQSPQLANNGSPKPQHIVPAAPVSYVSYGNVAGNFTNRQIYQQTYRQTYQMVNIPQLHQQQIAPTWAQYPQTQQVCSPYQHQYQRAPAIHAGQCQQQHHTGSYMAGAGQYYIHSPYLGY</sequence>
<feature type="region of interest" description="Disordered" evidence="1">
    <location>
        <begin position="237"/>
        <end position="303"/>
    </location>
</feature>
<feature type="compositionally biased region" description="Low complexity" evidence="1">
    <location>
        <begin position="22"/>
        <end position="40"/>
    </location>
</feature>
<dbReference type="GeneID" id="92086117"/>
<keyword evidence="3" id="KW-1185">Reference proteome</keyword>
<feature type="region of interest" description="Disordered" evidence="1">
    <location>
        <begin position="22"/>
        <end position="52"/>
    </location>
</feature>
<evidence type="ECO:0000313" key="3">
    <source>
        <dbReference type="Proteomes" id="UP001480595"/>
    </source>
</evidence>
<dbReference type="RefSeq" id="XP_066721195.1">
    <property type="nucleotide sequence ID" value="XM_066853054.1"/>
</dbReference>
<dbReference type="EMBL" id="JAQQWL010000002">
    <property type="protein sequence ID" value="KAK8086671.1"/>
    <property type="molecule type" value="Genomic_DNA"/>
</dbReference>
<name>A0ABR1WU41_9PEZI</name>